<dbReference type="SUPFAM" id="SSF52833">
    <property type="entry name" value="Thioredoxin-like"/>
    <property type="match status" value="1"/>
</dbReference>
<dbReference type="Pfam" id="PF00085">
    <property type="entry name" value="Thioredoxin"/>
    <property type="match status" value="1"/>
</dbReference>
<feature type="domain" description="Thioredoxin" evidence="1">
    <location>
        <begin position="1"/>
        <end position="106"/>
    </location>
</feature>
<reference evidence="2 3" key="1">
    <citation type="journal article" date="2017" name="Sci. Rep.">
        <title>Revealing the Saline Adaptation Strategies of the Halophilic Bacterium Halomonas beimenensis through High-throughput Omics and Transposon Mutagenesis Approaches.</title>
        <authorList>
            <person name="Chen Y.H."/>
            <person name="Lin S.S."/>
            <person name="Shyu Y.T."/>
        </authorList>
    </citation>
    <scope>NUCLEOTIDE SEQUENCE [LARGE SCALE GENOMIC DNA]</scope>
    <source>
        <strain evidence="2 3">NTU-111</strain>
    </source>
</reference>
<dbReference type="PROSITE" id="PS51352">
    <property type="entry name" value="THIOREDOXIN_2"/>
    <property type="match status" value="1"/>
</dbReference>
<dbReference type="OrthoDB" id="9797598at2"/>
<proteinExistence type="predicted"/>
<dbReference type="KEGG" id="hbe:BEI_3089"/>
<dbReference type="Proteomes" id="UP000219993">
    <property type="component" value="Chromosome"/>
</dbReference>
<dbReference type="AlphaFoldDB" id="A0A291PAZ6"/>
<accession>A0A291PAZ6</accession>
<name>A0A291PAZ6_9GAMM</name>
<dbReference type="EMBL" id="CP021435">
    <property type="protein sequence ID" value="ATJ84076.1"/>
    <property type="molecule type" value="Genomic_DNA"/>
</dbReference>
<dbReference type="InterPro" id="IPR036249">
    <property type="entry name" value="Thioredoxin-like_sf"/>
</dbReference>
<organism evidence="2 3">
    <name type="scientific">Halomonas beimenensis</name>
    <dbReference type="NCBI Taxonomy" id="475662"/>
    <lineage>
        <taxon>Bacteria</taxon>
        <taxon>Pseudomonadati</taxon>
        <taxon>Pseudomonadota</taxon>
        <taxon>Gammaproteobacteria</taxon>
        <taxon>Oceanospirillales</taxon>
        <taxon>Halomonadaceae</taxon>
        <taxon>Halomonas</taxon>
    </lineage>
</organism>
<evidence type="ECO:0000259" key="1">
    <source>
        <dbReference type="PROSITE" id="PS51352"/>
    </source>
</evidence>
<dbReference type="CDD" id="cd02947">
    <property type="entry name" value="TRX_family"/>
    <property type="match status" value="1"/>
</dbReference>
<dbReference type="InterPro" id="IPR013766">
    <property type="entry name" value="Thioredoxin_domain"/>
</dbReference>
<dbReference type="RefSeq" id="WP_097790318.1">
    <property type="nucleotide sequence ID" value="NZ_BAAADT010000037.1"/>
</dbReference>
<evidence type="ECO:0000313" key="2">
    <source>
        <dbReference type="EMBL" id="ATJ84076.1"/>
    </source>
</evidence>
<protein>
    <recommendedName>
        <fullName evidence="1">Thioredoxin domain-containing protein</fullName>
    </recommendedName>
</protein>
<dbReference type="Gene3D" id="3.40.30.10">
    <property type="entry name" value="Glutaredoxin"/>
    <property type="match status" value="1"/>
</dbReference>
<sequence length="110" mass="12222">MPPLIHQADLDAALAEHPAVLVMFGGRHCGVCQAVKPRLSAMLAEEFPRLKAFYADCQDAAASLCAQQRVFSLPVVRLWFEGQPFGEFARVFSLGEVREAIRRPYAALYD</sequence>
<evidence type="ECO:0000313" key="3">
    <source>
        <dbReference type="Proteomes" id="UP000219993"/>
    </source>
</evidence>
<keyword evidence="3" id="KW-1185">Reference proteome</keyword>
<gene>
    <name evidence="2" type="ORF">BEI_3089</name>
</gene>